<sequence length="586" mass="66215">MEHRDAWIAAVSDLLAGYLLKGTDDCFDTQGRAHLALRLGHCFDQSLPVRLVLPGFPCKSPNAIDQTLGVLPDYGEVIAIERLDQLGQAIAALHAPGCVVSILSDGTTFNDIVGVADDVRETYNRALRELCTTHTIQWVSMEDLFPQAQSADSVRASLIKQARLPWKNLGDLIEQSREDESLSQAHDHLCSHLYNDLRLCREDGQSEDEYLQQINFKAYQMMYRGQALNAAVDRFFGDDIRLSVHQYSNAGPKFTFGLAEGLTRVYSPWHAVPVCNLDGSQILRTRAQVDLDHHVLVTYEGRPWLYHQTENPQAKGFEYELQKLPLFGLVVRDPLGLGFERLSTGLLEALVETFGFVCLKDCRFDDQDSFARSCERFGTLYEWAFGAVHVVKPADKPQGVVHSLEKTPLHWDLNMLPDSDAQVQRNPKFCASKFMLYCKTAPQPGEGQTTVVDSRNVLRKVGQQVARQWQDVNITYYTKMTYFGGSPRMYSLVDHHPRSGELILRYQEGTDSTLQTLSQAVQDHDEEAQQALLEQVNALVYDPECMIAHQWSEGDLVLIDNYRTLHGRLPMSAGSSSRELWRVQVY</sequence>
<dbReference type="InterPro" id="IPR042098">
    <property type="entry name" value="TauD-like_sf"/>
</dbReference>
<dbReference type="RefSeq" id="WP_048394797.1">
    <property type="nucleotide sequence ID" value="NZ_JYLB01000003.1"/>
</dbReference>
<keyword evidence="1" id="KW-0560">Oxidoreductase</keyword>
<reference evidence="4" key="1">
    <citation type="submission" date="2016-10" db="EMBL/GenBank/DDBJ databases">
        <authorList>
            <person name="de Groot N.N."/>
        </authorList>
    </citation>
    <scope>NUCLEOTIDE SEQUENCE [LARGE SCALE GENOMIC DNA]</scope>
    <source>
        <strain evidence="4">BS3782</strain>
    </source>
</reference>
<keyword evidence="5" id="KW-1185">Reference proteome</keyword>
<accession>A0A0J6HFW0</accession>
<dbReference type="PANTHER" id="PTHR37285:SF5">
    <property type="entry name" value="SPORE WALL MATURATION PROTEIN DIT1"/>
    <property type="match status" value="1"/>
</dbReference>
<dbReference type="EMBL" id="LT629746">
    <property type="protein sequence ID" value="SDT48898.1"/>
    <property type="molecule type" value="Genomic_DNA"/>
</dbReference>
<dbReference type="Pfam" id="PF05141">
    <property type="entry name" value="DIT1_PvcA"/>
    <property type="match status" value="1"/>
</dbReference>
<dbReference type="Proteomes" id="UP000434925">
    <property type="component" value="Unassembled WGS sequence"/>
</dbReference>
<evidence type="ECO:0000313" key="5">
    <source>
        <dbReference type="Proteomes" id="UP000182814"/>
    </source>
</evidence>
<dbReference type="Proteomes" id="UP000182814">
    <property type="component" value="Chromosome I"/>
</dbReference>
<dbReference type="SUPFAM" id="SSF51197">
    <property type="entry name" value="Clavaminate synthase-like"/>
    <property type="match status" value="1"/>
</dbReference>
<dbReference type="PATRIC" id="fig|163011.3.peg.3020"/>
<proteinExistence type="predicted"/>
<dbReference type="PANTHER" id="PTHR37285">
    <property type="entry name" value="SPORE WALL MATURATION PROTEIN DIT1"/>
    <property type="match status" value="1"/>
</dbReference>
<reference evidence="3 6" key="3">
    <citation type="submission" date="2019-09" db="EMBL/GenBank/DDBJ databases">
        <title>Draft genome sequences of 48 bacterial type strains from the CCUG.</title>
        <authorList>
            <person name="Tunovic T."/>
            <person name="Pineiro-Iglesias B."/>
            <person name="Unosson C."/>
            <person name="Inganas E."/>
            <person name="Ohlen M."/>
            <person name="Cardew S."/>
            <person name="Jensie-Markopoulos S."/>
            <person name="Salva-Serra F."/>
            <person name="Jaen-Luchoro D."/>
            <person name="Karlsson R."/>
            <person name="Svensson-Stadler L."/>
            <person name="Chun J."/>
            <person name="Moore E."/>
        </authorList>
    </citation>
    <scope>NUCLEOTIDE SEQUENCE [LARGE SCALE GENOMIC DNA]</scope>
    <source>
        <strain evidence="3 6">CCUG 51522</strain>
    </source>
</reference>
<dbReference type="Pfam" id="PF02668">
    <property type="entry name" value="TauD"/>
    <property type="match status" value="1"/>
</dbReference>
<evidence type="ECO:0000313" key="3">
    <source>
        <dbReference type="EMBL" id="KAB0503453.1"/>
    </source>
</evidence>
<evidence type="ECO:0000313" key="4">
    <source>
        <dbReference type="EMBL" id="SDT48898.1"/>
    </source>
</evidence>
<dbReference type="Gene3D" id="3.60.130.10">
    <property type="entry name" value="Clavaminate synthase-like"/>
    <property type="match status" value="1"/>
</dbReference>
<name>A0A0J6HFW0_9PSED</name>
<protein>
    <submittedName>
        <fullName evidence="3">L-tyrosine/L-tryptophan isonitrile synthase family protein</fullName>
    </submittedName>
    <submittedName>
        <fullName evidence="4">Pyoverdine/dityrosine biosynthesis protein Dit1</fullName>
    </submittedName>
</protein>
<reference evidence="5" key="2">
    <citation type="submission" date="2016-10" db="EMBL/GenBank/DDBJ databases">
        <authorList>
            <person name="Varghese N."/>
            <person name="Submissions S."/>
        </authorList>
    </citation>
    <scope>NUCLEOTIDE SEQUENCE [LARGE SCALE GENOMIC DNA]</scope>
    <source>
        <strain evidence="5">BS3782</strain>
    </source>
</reference>
<evidence type="ECO:0000259" key="2">
    <source>
        <dbReference type="Pfam" id="PF02668"/>
    </source>
</evidence>
<evidence type="ECO:0000256" key="1">
    <source>
        <dbReference type="ARBA" id="ARBA00023002"/>
    </source>
</evidence>
<dbReference type="EMBL" id="VZPO01000006">
    <property type="protein sequence ID" value="KAB0503453.1"/>
    <property type="molecule type" value="Genomic_DNA"/>
</dbReference>
<dbReference type="AlphaFoldDB" id="A0A0J6HFW0"/>
<feature type="domain" description="TauD/TfdA-like" evidence="2">
    <location>
        <begin position="344"/>
        <end position="583"/>
    </location>
</feature>
<evidence type="ECO:0000313" key="6">
    <source>
        <dbReference type="Proteomes" id="UP000434925"/>
    </source>
</evidence>
<gene>
    <name evidence="3" type="ORF">F7R14_16975</name>
    <name evidence="4" type="ORF">SAMN04490191_4722</name>
</gene>
<dbReference type="InterPro" id="IPR007817">
    <property type="entry name" value="Isocyanide_synthase_DIT1"/>
</dbReference>
<dbReference type="InterPro" id="IPR003819">
    <property type="entry name" value="TauD/TfdA-like"/>
</dbReference>
<organism evidence="4 5">
    <name type="scientific">Pseudomonas lini</name>
    <dbReference type="NCBI Taxonomy" id="163011"/>
    <lineage>
        <taxon>Bacteria</taxon>
        <taxon>Pseudomonadati</taxon>
        <taxon>Pseudomonadota</taxon>
        <taxon>Gammaproteobacteria</taxon>
        <taxon>Pseudomonadales</taxon>
        <taxon>Pseudomonadaceae</taxon>
        <taxon>Pseudomonas</taxon>
    </lineage>
</organism>
<dbReference type="GO" id="GO:0016706">
    <property type="term" value="F:2-oxoglutarate-dependent dioxygenase activity"/>
    <property type="evidence" value="ECO:0007669"/>
    <property type="project" value="UniProtKB-ARBA"/>
</dbReference>